<dbReference type="GO" id="GO:0016625">
    <property type="term" value="F:oxidoreductase activity, acting on the aldehyde or oxo group of donors, iron-sulfur protein as acceptor"/>
    <property type="evidence" value="ECO:0007669"/>
    <property type="project" value="UniProtKB-ARBA"/>
</dbReference>
<organism evidence="3 4">
    <name type="scientific">Selenomonas ruminantium</name>
    <dbReference type="NCBI Taxonomy" id="971"/>
    <lineage>
        <taxon>Bacteria</taxon>
        <taxon>Bacillati</taxon>
        <taxon>Bacillota</taxon>
        <taxon>Negativicutes</taxon>
        <taxon>Selenomonadales</taxon>
        <taxon>Selenomonadaceae</taxon>
        <taxon>Selenomonas</taxon>
    </lineage>
</organism>
<dbReference type="GO" id="GO:0045333">
    <property type="term" value="P:cellular respiration"/>
    <property type="evidence" value="ECO:0007669"/>
    <property type="project" value="UniProtKB-ARBA"/>
</dbReference>
<evidence type="ECO:0000313" key="4">
    <source>
        <dbReference type="Proteomes" id="UP000182412"/>
    </source>
</evidence>
<evidence type="ECO:0000259" key="2">
    <source>
        <dbReference type="Pfam" id="PF02775"/>
    </source>
</evidence>
<reference evidence="3 4" key="1">
    <citation type="submission" date="2016-10" db="EMBL/GenBank/DDBJ databases">
        <authorList>
            <person name="de Groot N.N."/>
        </authorList>
    </citation>
    <scope>NUCLEOTIDE SEQUENCE [LARGE SCALE GENOMIC DNA]</scope>
    <source>
        <strain evidence="3 4">S137</strain>
    </source>
</reference>
<evidence type="ECO:0000313" key="3">
    <source>
        <dbReference type="EMBL" id="SDP03680.1"/>
    </source>
</evidence>
<gene>
    <name evidence="3" type="ORF">SAMN05216366_10520</name>
</gene>
<dbReference type="InterPro" id="IPR051457">
    <property type="entry name" value="2-oxoacid:Fd_oxidoreductase"/>
</dbReference>
<dbReference type="AlphaFoldDB" id="A0A1H0PFZ3"/>
<name>A0A1H0PFZ3_SELRU</name>
<dbReference type="Gene3D" id="3.40.50.970">
    <property type="match status" value="1"/>
</dbReference>
<dbReference type="CDD" id="cd03375">
    <property type="entry name" value="TPP_OGFOR"/>
    <property type="match status" value="1"/>
</dbReference>
<dbReference type="RefSeq" id="WP_074571534.1">
    <property type="nucleotide sequence ID" value="NZ_FNJQ01000005.1"/>
</dbReference>
<dbReference type="Pfam" id="PF02775">
    <property type="entry name" value="TPP_enzyme_C"/>
    <property type="match status" value="1"/>
</dbReference>
<dbReference type="EMBL" id="FNJQ01000005">
    <property type="protein sequence ID" value="SDP03680.1"/>
    <property type="molecule type" value="Genomic_DNA"/>
</dbReference>
<dbReference type="OrthoDB" id="9775140at2"/>
<proteinExistence type="predicted"/>
<dbReference type="InterPro" id="IPR011766">
    <property type="entry name" value="TPP_enzyme_TPP-bd"/>
</dbReference>
<dbReference type="PANTHER" id="PTHR48084:SF1">
    <property type="entry name" value="2-OXOGLUTARATE SYNTHASE SUBUNIT KORB"/>
    <property type="match status" value="1"/>
</dbReference>
<sequence>MAVEREYEQYFRQNRLPHLWCPGCGNGIAMKAIVQAIAKRPELNQDNTVIVSGIGCSSRASGYMDFDTLHTAHGRAIPFATGIKLARPELNVVVITGDGDCTAIGGNHFIHGCRRNVDLTVVLFNNNIYGMTGGQASPMTPTGRKATTAPYGSVDRPFDACALAEAAGATYVARSTAFHVQHLTDMIAKAFDNHGFSFVEALVQCPTAYGRKNKLGSPADMMKWMRDNAVMKAAWDKLDSNTVSPEKFPIGLLYEAAAMDYDTAYDQVIERAGGAHK</sequence>
<dbReference type="Proteomes" id="UP000182412">
    <property type="component" value="Unassembled WGS sequence"/>
</dbReference>
<evidence type="ECO:0000256" key="1">
    <source>
        <dbReference type="ARBA" id="ARBA00023002"/>
    </source>
</evidence>
<dbReference type="SUPFAM" id="SSF52518">
    <property type="entry name" value="Thiamin diphosphate-binding fold (THDP-binding)"/>
    <property type="match status" value="1"/>
</dbReference>
<protein>
    <submittedName>
        <fullName evidence="3">2-oxoglutarate ferredoxin oxidoreductase subunit beta</fullName>
    </submittedName>
</protein>
<dbReference type="InterPro" id="IPR029061">
    <property type="entry name" value="THDP-binding"/>
</dbReference>
<dbReference type="GO" id="GO:0030976">
    <property type="term" value="F:thiamine pyrophosphate binding"/>
    <property type="evidence" value="ECO:0007669"/>
    <property type="project" value="InterPro"/>
</dbReference>
<feature type="domain" description="Thiamine pyrophosphate enzyme TPP-binding" evidence="2">
    <location>
        <begin position="54"/>
        <end position="200"/>
    </location>
</feature>
<accession>A0A1H0PFZ3</accession>
<keyword evidence="1" id="KW-0560">Oxidoreductase</keyword>
<dbReference type="PANTHER" id="PTHR48084">
    <property type="entry name" value="2-OXOGLUTARATE OXIDOREDUCTASE SUBUNIT KORB-RELATED"/>
    <property type="match status" value="1"/>
</dbReference>